<evidence type="ECO:0000313" key="3">
    <source>
        <dbReference type="EMBL" id="CAB5507988.1"/>
    </source>
</evidence>
<evidence type="ECO:0000256" key="1">
    <source>
        <dbReference type="SAM" id="MobiDB-lite"/>
    </source>
</evidence>
<keyword evidence="4" id="KW-1185">Reference proteome</keyword>
<name>A0ABM8M8L5_9GAMM</name>
<protein>
    <submittedName>
        <fullName evidence="2">Uncharacterized protein</fullName>
    </submittedName>
</protein>
<evidence type="ECO:0000313" key="2">
    <source>
        <dbReference type="EMBL" id="CAB5499866.1"/>
    </source>
</evidence>
<feature type="compositionally biased region" description="Polar residues" evidence="1">
    <location>
        <begin position="1"/>
        <end position="15"/>
    </location>
</feature>
<proteinExistence type="predicted"/>
<evidence type="ECO:0000313" key="4">
    <source>
        <dbReference type="Proteomes" id="UP000626656"/>
    </source>
</evidence>
<dbReference type="EMBL" id="CAHJWF010000151">
    <property type="protein sequence ID" value="CAB5499866.1"/>
    <property type="molecule type" value="Genomic_DNA"/>
</dbReference>
<dbReference type="Proteomes" id="UP000626656">
    <property type="component" value="Unassembled WGS sequence"/>
</dbReference>
<accession>A0ABM8M8L5</accession>
<gene>
    <name evidence="3" type="ORF">AZO1586I_2263</name>
    <name evidence="2" type="ORF">AZO1586I_564</name>
</gene>
<comment type="caution">
    <text evidence="2">The sequence shown here is derived from an EMBL/GenBank/DDBJ whole genome shotgun (WGS) entry which is preliminary data.</text>
</comment>
<organism evidence="2 4">
    <name type="scientific">Bathymodiolus thermophilus thioautotrophic gill symbiont</name>
    <dbReference type="NCBI Taxonomy" id="2360"/>
    <lineage>
        <taxon>Bacteria</taxon>
        <taxon>Pseudomonadati</taxon>
        <taxon>Pseudomonadota</taxon>
        <taxon>Gammaproteobacteria</taxon>
        <taxon>sulfur-oxidizing symbionts</taxon>
    </lineage>
</organism>
<feature type="region of interest" description="Disordered" evidence="1">
    <location>
        <begin position="1"/>
        <end position="26"/>
    </location>
</feature>
<reference evidence="2 4" key="1">
    <citation type="submission" date="2020-05" db="EMBL/GenBank/DDBJ databases">
        <authorList>
            <person name="Petersen J."/>
            <person name="Sayavedra L."/>
        </authorList>
    </citation>
    <scope>NUCLEOTIDE SEQUENCE [LARGE SCALE GENOMIC DNA]</scope>
    <source>
        <strain evidence="2">B azoricus SOX ET2 1586I</strain>
    </source>
</reference>
<dbReference type="EMBL" id="CAHJWF010000506">
    <property type="protein sequence ID" value="CAB5507988.1"/>
    <property type="molecule type" value="Genomic_DNA"/>
</dbReference>
<sequence length="37" mass="4168">MATTDFLLKQSTTNNRHVHTHKNPSKSPLDYIASLLS</sequence>